<protein>
    <recommendedName>
        <fullName evidence="3">Cyclase</fullName>
    </recommendedName>
</protein>
<accession>A0ABP9BBJ4</accession>
<dbReference type="Proteomes" id="UP001499959">
    <property type="component" value="Unassembled WGS sequence"/>
</dbReference>
<sequence length="92" mass="10193">MAASVRPQRRVVFDFEIDFSNGGGLQGQDFRLDLHDADMRDGDIDDGTLARYLVRDLHLLMVGAVRILRKRIIEEPHKRTGAGSAPSAASET</sequence>
<evidence type="ECO:0000313" key="2">
    <source>
        <dbReference type="Proteomes" id="UP001499959"/>
    </source>
</evidence>
<proteinExistence type="predicted"/>
<reference evidence="2" key="1">
    <citation type="journal article" date="2019" name="Int. J. Syst. Evol. Microbiol.">
        <title>The Global Catalogue of Microorganisms (GCM) 10K type strain sequencing project: providing services to taxonomists for standard genome sequencing and annotation.</title>
        <authorList>
            <consortium name="The Broad Institute Genomics Platform"/>
            <consortium name="The Broad Institute Genome Sequencing Center for Infectious Disease"/>
            <person name="Wu L."/>
            <person name="Ma J."/>
        </authorList>
    </citation>
    <scope>NUCLEOTIDE SEQUENCE [LARGE SCALE GENOMIC DNA]</scope>
    <source>
        <strain evidence="2">JCM 18204</strain>
    </source>
</reference>
<evidence type="ECO:0000313" key="1">
    <source>
        <dbReference type="EMBL" id="GAA4791888.1"/>
    </source>
</evidence>
<organism evidence="1 2">
    <name type="scientific">Lysobacter hankyongensis</name>
    <dbReference type="NCBI Taxonomy" id="1176535"/>
    <lineage>
        <taxon>Bacteria</taxon>
        <taxon>Pseudomonadati</taxon>
        <taxon>Pseudomonadota</taxon>
        <taxon>Gammaproteobacteria</taxon>
        <taxon>Lysobacterales</taxon>
        <taxon>Lysobacteraceae</taxon>
        <taxon>Lysobacter</taxon>
    </lineage>
</organism>
<name>A0ABP9BBJ4_9GAMM</name>
<gene>
    <name evidence="1" type="ORF">GCM10023307_16500</name>
</gene>
<dbReference type="EMBL" id="BAABJE010000007">
    <property type="protein sequence ID" value="GAA4791888.1"/>
    <property type="molecule type" value="Genomic_DNA"/>
</dbReference>
<comment type="caution">
    <text evidence="1">The sequence shown here is derived from an EMBL/GenBank/DDBJ whole genome shotgun (WGS) entry which is preliminary data.</text>
</comment>
<evidence type="ECO:0008006" key="3">
    <source>
        <dbReference type="Google" id="ProtNLM"/>
    </source>
</evidence>
<keyword evidence="2" id="KW-1185">Reference proteome</keyword>